<dbReference type="AlphaFoldDB" id="A0A545W850"/>
<evidence type="ECO:0000313" key="4">
    <source>
        <dbReference type="EMBL" id="TQV98970.1"/>
    </source>
</evidence>
<evidence type="ECO:0000256" key="1">
    <source>
        <dbReference type="SAM" id="MobiDB-lite"/>
    </source>
</evidence>
<dbReference type="Pfam" id="PF08585">
    <property type="entry name" value="RMI1_N_C"/>
    <property type="match status" value="1"/>
</dbReference>
<dbReference type="EMBL" id="SPUK01000003">
    <property type="protein sequence ID" value="TQV98970.1"/>
    <property type="molecule type" value="Genomic_DNA"/>
</dbReference>
<feature type="region of interest" description="Disordered" evidence="1">
    <location>
        <begin position="267"/>
        <end position="288"/>
    </location>
</feature>
<reference evidence="4 5" key="1">
    <citation type="journal article" date="2019" name="Appl. Microbiol. Biotechnol.">
        <title>Genome sequence of Isaria javanica and comparative genome analysis insights into family S53 peptidase evolution in fungal entomopathogens.</title>
        <authorList>
            <person name="Lin R."/>
            <person name="Zhang X."/>
            <person name="Xin B."/>
            <person name="Zou M."/>
            <person name="Gao Y."/>
            <person name="Qin F."/>
            <person name="Hu Q."/>
            <person name="Xie B."/>
            <person name="Cheng X."/>
        </authorList>
    </citation>
    <scope>NUCLEOTIDE SEQUENCE [LARGE SCALE GENOMIC DNA]</scope>
    <source>
        <strain evidence="4 5">IJ1G</strain>
    </source>
</reference>
<dbReference type="OrthoDB" id="341511at2759"/>
<name>A0A545W850_9HYPO</name>
<dbReference type="Gene3D" id="2.40.50.770">
    <property type="entry name" value="RecQ-mediated genome instability protein Rmi1, C-terminal domain"/>
    <property type="match status" value="1"/>
</dbReference>
<dbReference type="InterPro" id="IPR013894">
    <property type="entry name" value="RMI1_OB"/>
</dbReference>
<evidence type="ECO:0000259" key="2">
    <source>
        <dbReference type="Pfam" id="PF08585"/>
    </source>
</evidence>
<dbReference type="Pfam" id="PF21000">
    <property type="entry name" value="RMI1_N_N"/>
    <property type="match status" value="1"/>
</dbReference>
<comment type="caution">
    <text evidence="4">The sequence shown here is derived from an EMBL/GenBank/DDBJ whole genome shotgun (WGS) entry which is preliminary data.</text>
</comment>
<gene>
    <name evidence="4" type="ORF">IF1G_03050</name>
</gene>
<dbReference type="STRING" id="43265.A0A545W850"/>
<dbReference type="InterPro" id="IPR049363">
    <property type="entry name" value="RMI1_N"/>
</dbReference>
<keyword evidence="5" id="KW-1185">Reference proteome</keyword>
<feature type="domain" description="RecQ mediated genome instability protein 1 OB-fold" evidence="2">
    <location>
        <begin position="210"/>
        <end position="380"/>
    </location>
</feature>
<sequence>MGTDLGTCIAAIAPVTGIIVGPLTCRECEPYRWDEQRRWIIYRYADARPITKPWQYRGDLFPDNLEAGDVNCRYSAMVTVETKDRCAMLMRNGPSTVEKLFMLNPGLAGDCSNIKYNTPYSLPNMDLASQLRTSLAAQSLPPASASFLAALIDARTPPPPAASLLATAKARLLACDLAAAGDISSSSSSGGGGGGGGGGGILDSAAMASLPADVCSARTEARTLPRDVHVQVVDAENLSISRWEQVEELEAVERGERTRGREIVRVTADEDDERDADSATQHRGGAQTGVATAAAAAPAVMAGKHAVHRLVLQDCKGKTVYAVETKRMERIGIGRTSMGEKMLLRAGTVVARGSVLLTPDKTVFLGGKVDAWHEAWMSGRLARLKAAVGADRPQ</sequence>
<evidence type="ECO:0000313" key="5">
    <source>
        <dbReference type="Proteomes" id="UP000315783"/>
    </source>
</evidence>
<feature type="domain" description="RMI1 N-terminal" evidence="3">
    <location>
        <begin position="135"/>
        <end position="178"/>
    </location>
</feature>
<accession>A0A545W850</accession>
<protein>
    <submittedName>
        <fullName evidence="4">RecQ mediated genome instability protein Rmi1</fullName>
    </submittedName>
</protein>
<proteinExistence type="predicted"/>
<evidence type="ECO:0000259" key="3">
    <source>
        <dbReference type="Pfam" id="PF21000"/>
    </source>
</evidence>
<organism evidence="4 5">
    <name type="scientific">Cordyceps javanica</name>
    <dbReference type="NCBI Taxonomy" id="43265"/>
    <lineage>
        <taxon>Eukaryota</taxon>
        <taxon>Fungi</taxon>
        <taxon>Dikarya</taxon>
        <taxon>Ascomycota</taxon>
        <taxon>Pezizomycotina</taxon>
        <taxon>Sordariomycetes</taxon>
        <taxon>Hypocreomycetidae</taxon>
        <taxon>Hypocreales</taxon>
        <taxon>Cordycipitaceae</taxon>
        <taxon>Cordyceps</taxon>
    </lineage>
</organism>
<dbReference type="InterPro" id="IPR042470">
    <property type="entry name" value="RMI1_N_C_sf"/>
</dbReference>
<dbReference type="Proteomes" id="UP000315783">
    <property type="component" value="Unassembled WGS sequence"/>
</dbReference>